<dbReference type="InterPro" id="IPR011006">
    <property type="entry name" value="CheY-like_superfamily"/>
</dbReference>
<dbReference type="CDD" id="cd01948">
    <property type="entry name" value="EAL"/>
    <property type="match status" value="1"/>
</dbReference>
<feature type="compositionally biased region" description="Acidic residues" evidence="2">
    <location>
        <begin position="14"/>
        <end position="26"/>
    </location>
</feature>
<dbReference type="Pfam" id="PF00990">
    <property type="entry name" value="GGDEF"/>
    <property type="match status" value="1"/>
</dbReference>
<feature type="region of interest" description="Disordered" evidence="2">
    <location>
        <begin position="1"/>
        <end position="26"/>
    </location>
</feature>
<dbReference type="PROSITE" id="PS50883">
    <property type="entry name" value="EAL"/>
    <property type="match status" value="1"/>
</dbReference>
<feature type="modified residue" description="4-aspartylphosphate" evidence="1">
    <location>
        <position position="94"/>
    </location>
</feature>
<dbReference type="Gene3D" id="3.30.70.270">
    <property type="match status" value="1"/>
</dbReference>
<name>A0A4R6DS86_9RHOO</name>
<gene>
    <name evidence="6" type="ORF">C7389_12046</name>
</gene>
<dbReference type="PANTHER" id="PTHR33121">
    <property type="entry name" value="CYCLIC DI-GMP PHOSPHODIESTERASE PDEF"/>
    <property type="match status" value="1"/>
</dbReference>
<organism evidence="6 7">
    <name type="scientific">Azoarcus indigens</name>
    <dbReference type="NCBI Taxonomy" id="29545"/>
    <lineage>
        <taxon>Bacteria</taxon>
        <taxon>Pseudomonadati</taxon>
        <taxon>Pseudomonadota</taxon>
        <taxon>Betaproteobacteria</taxon>
        <taxon>Rhodocyclales</taxon>
        <taxon>Zoogloeaceae</taxon>
        <taxon>Azoarcus</taxon>
    </lineage>
</organism>
<feature type="domain" description="GGDEF" evidence="5">
    <location>
        <begin position="360"/>
        <end position="487"/>
    </location>
</feature>
<dbReference type="InterPro" id="IPR035919">
    <property type="entry name" value="EAL_sf"/>
</dbReference>
<dbReference type="InterPro" id="IPR029787">
    <property type="entry name" value="Nucleotide_cyclase"/>
</dbReference>
<dbReference type="PANTHER" id="PTHR33121:SF70">
    <property type="entry name" value="SIGNALING PROTEIN YKOW"/>
    <property type="match status" value="1"/>
</dbReference>
<dbReference type="InterPro" id="IPR050706">
    <property type="entry name" value="Cyclic-di-GMP_PDE-like"/>
</dbReference>
<dbReference type="SUPFAM" id="SSF55073">
    <property type="entry name" value="Nucleotide cyclase"/>
    <property type="match status" value="1"/>
</dbReference>
<reference evidence="6 7" key="1">
    <citation type="submission" date="2019-03" db="EMBL/GenBank/DDBJ databases">
        <title>Genomic Encyclopedia of Type Strains, Phase IV (KMG-IV): sequencing the most valuable type-strain genomes for metagenomic binning, comparative biology and taxonomic classification.</title>
        <authorList>
            <person name="Goeker M."/>
        </authorList>
    </citation>
    <scope>NUCLEOTIDE SEQUENCE [LARGE SCALE GENOMIC DNA]</scope>
    <source>
        <strain evidence="6 7">DSM 12121</strain>
    </source>
</reference>
<dbReference type="InterPro" id="IPR000160">
    <property type="entry name" value="GGDEF_dom"/>
</dbReference>
<dbReference type="PROSITE" id="PS50110">
    <property type="entry name" value="RESPONSE_REGULATORY"/>
    <property type="match status" value="1"/>
</dbReference>
<dbReference type="SMART" id="SM00448">
    <property type="entry name" value="REC"/>
    <property type="match status" value="1"/>
</dbReference>
<evidence type="ECO:0000256" key="1">
    <source>
        <dbReference type="PROSITE-ProRule" id="PRU00169"/>
    </source>
</evidence>
<evidence type="ECO:0000256" key="2">
    <source>
        <dbReference type="SAM" id="MobiDB-lite"/>
    </source>
</evidence>
<evidence type="ECO:0000313" key="6">
    <source>
        <dbReference type="EMBL" id="TDN47379.1"/>
    </source>
</evidence>
<dbReference type="PROSITE" id="PS50887">
    <property type="entry name" value="GGDEF"/>
    <property type="match status" value="1"/>
</dbReference>
<dbReference type="InterPro" id="IPR001633">
    <property type="entry name" value="EAL_dom"/>
</dbReference>
<feature type="domain" description="EAL" evidence="4">
    <location>
        <begin position="496"/>
        <end position="750"/>
    </location>
</feature>
<dbReference type="RefSeq" id="WP_246034895.1">
    <property type="nucleotide sequence ID" value="NZ_SNVV01000020.1"/>
</dbReference>
<protein>
    <submittedName>
        <fullName evidence="6">Response regulator receiver modulated diguanylate cyclase/phosphodiesterase</fullName>
    </submittedName>
</protein>
<dbReference type="SMART" id="SM00267">
    <property type="entry name" value="GGDEF"/>
    <property type="match status" value="1"/>
</dbReference>
<dbReference type="Gene3D" id="3.20.20.450">
    <property type="entry name" value="EAL domain"/>
    <property type="match status" value="1"/>
</dbReference>
<dbReference type="Gene3D" id="3.40.50.2300">
    <property type="match status" value="1"/>
</dbReference>
<dbReference type="InterPro" id="IPR043128">
    <property type="entry name" value="Rev_trsase/Diguanyl_cyclase"/>
</dbReference>
<dbReference type="GO" id="GO:0000160">
    <property type="term" value="P:phosphorelay signal transduction system"/>
    <property type="evidence" value="ECO:0007669"/>
    <property type="project" value="InterPro"/>
</dbReference>
<dbReference type="SUPFAM" id="SSF52172">
    <property type="entry name" value="CheY-like"/>
    <property type="match status" value="1"/>
</dbReference>
<dbReference type="SMART" id="SM00052">
    <property type="entry name" value="EAL"/>
    <property type="match status" value="1"/>
</dbReference>
<dbReference type="SUPFAM" id="SSF141868">
    <property type="entry name" value="EAL domain-like"/>
    <property type="match status" value="1"/>
</dbReference>
<keyword evidence="1" id="KW-0597">Phosphoprotein</keyword>
<comment type="caution">
    <text evidence="6">The sequence shown here is derived from an EMBL/GenBank/DDBJ whole genome shotgun (WGS) entry which is preliminary data.</text>
</comment>
<evidence type="ECO:0000259" key="4">
    <source>
        <dbReference type="PROSITE" id="PS50883"/>
    </source>
</evidence>
<dbReference type="Proteomes" id="UP000295129">
    <property type="component" value="Unassembled WGS sequence"/>
</dbReference>
<evidence type="ECO:0000259" key="3">
    <source>
        <dbReference type="PROSITE" id="PS50110"/>
    </source>
</evidence>
<dbReference type="GO" id="GO:0071111">
    <property type="term" value="F:cyclic-guanylate-specific phosphodiesterase activity"/>
    <property type="evidence" value="ECO:0007669"/>
    <property type="project" value="InterPro"/>
</dbReference>
<dbReference type="Pfam" id="PF11849">
    <property type="entry name" value="DUF3369"/>
    <property type="match status" value="1"/>
</dbReference>
<dbReference type="InterPro" id="IPR021800">
    <property type="entry name" value="DUF3369"/>
</dbReference>
<dbReference type="AlphaFoldDB" id="A0A4R6DS86"/>
<dbReference type="InterPro" id="IPR001789">
    <property type="entry name" value="Sig_transdc_resp-reg_receiver"/>
</dbReference>
<proteinExistence type="predicted"/>
<evidence type="ECO:0000259" key="5">
    <source>
        <dbReference type="PROSITE" id="PS50887"/>
    </source>
</evidence>
<evidence type="ECO:0000313" key="7">
    <source>
        <dbReference type="Proteomes" id="UP000295129"/>
    </source>
</evidence>
<dbReference type="EMBL" id="SNVV01000020">
    <property type="protein sequence ID" value="TDN47379.1"/>
    <property type="molecule type" value="Genomic_DNA"/>
</dbReference>
<feature type="domain" description="Response regulatory" evidence="3">
    <location>
        <begin position="39"/>
        <end position="163"/>
    </location>
</feature>
<accession>A0A4R6DS86</accession>
<keyword evidence="7" id="KW-1185">Reference proteome</keyword>
<dbReference type="Pfam" id="PF00563">
    <property type="entry name" value="EAL"/>
    <property type="match status" value="1"/>
</dbReference>
<sequence>MDSSMTRPPSGASGDEDFAFASEDDGQAAAEANSGQRFRVLSVDDDASFQRTLSYALARFRYQGQPVELLTASSAAEGARVLAGDRDIAVVLLDVVMESDDAGLRLVKSLREVIGNAEIRIVLLTGQPGMAPMQTALDRLDINDYWLKTELTTERLYGVLTSALRAWEQLIALSRARRGLQMIVEASSSLIHARSLQEFSTRVVQELARLLGLTPEGIVCVQEGSDGDPLSATIVGAAGRFGQLVASKLSVLEEGRIRQLLSRALEEHRNMEDDTGQVLYFPGSAEGPHGATYLATRRPLDTTEHELLRVFASNINAGLVSIALVSRLDRMAFEDELLGIPNANALVRVLEEFLAVPPPRDRALLLIDLDQYSESCLSLGISQGDQLLRRMANRLRRRFPSPAVVARLHDDTFGILGPGAMLGMECVSHLEAEDPDDPDFPPFISVCAARIDLDRYTGSARSAMAVGSLLLKQARRQGLSQVIGYEAGMEAAADKRYTLSHDLYHALRGDEIHIALQPQVDLASGRVVGAEALARWTKRDGTSIPPSEFIPMAEANGLIVPLGRRIIELACIALARLGSAGFGNIPVAVNVSALQLARDGFLNDLRATVELHGLPASLLEIEVTESIAMDERTGTSNVLEQLRDAGFPLAIDDFGTGYSSLSYLRSLPATTLKIDRSFVHEIGNTPERLAIADMIIRLGQRFDMRLVAEGVETPAQREWLIARGCHQAQGYFFGRPQPLSDLLTTLRGWQANP</sequence>